<dbReference type="AlphaFoldDB" id="A0A8J6MBU1"/>
<protein>
    <submittedName>
        <fullName evidence="2">Uncharacterized protein</fullName>
    </submittedName>
</protein>
<dbReference type="RefSeq" id="WP_186918498.1">
    <property type="nucleotide sequence ID" value="NZ_JACOPQ010000002.1"/>
</dbReference>
<evidence type="ECO:0000313" key="2">
    <source>
        <dbReference type="EMBL" id="MBC5736101.1"/>
    </source>
</evidence>
<dbReference type="Proteomes" id="UP000607645">
    <property type="component" value="Unassembled WGS sequence"/>
</dbReference>
<name>A0A8J6MBU1_9FIRM</name>
<sequence length="277" mass="31174">MNEYQFKPEIAILYGVNEAIFLHSLSFWLAKNRSNSINFHDGRYWSYDTYKAIAERFPFWTVRQVERIISNCKEQGAILVGNYNEDKTDRTKWYTLAGEAEDIYFPKTVECIPPNGEMPVPQGIEADTVRDKPIPPNGEMQFTEAGDPFHQTVDCIKGTVTNQLSNTPHKPPKGGQRKGSGLSDKARAMLNEYVAGDRELTEAMVALMEIRELSPKAKNTDRAVKMLLAELDELSGGDREAKLKIIKQSVLNGWAGVFPLKGGTAAPLKRKEVRHVE</sequence>
<feature type="region of interest" description="Disordered" evidence="1">
    <location>
        <begin position="161"/>
        <end position="183"/>
    </location>
</feature>
<gene>
    <name evidence="2" type="ORF">H8S62_03635</name>
</gene>
<dbReference type="EMBL" id="JACOPQ010000002">
    <property type="protein sequence ID" value="MBC5736101.1"/>
    <property type="molecule type" value="Genomic_DNA"/>
</dbReference>
<keyword evidence="3" id="KW-1185">Reference proteome</keyword>
<accession>A0A8J6MBU1</accession>
<evidence type="ECO:0000256" key="1">
    <source>
        <dbReference type="SAM" id="MobiDB-lite"/>
    </source>
</evidence>
<proteinExistence type="predicted"/>
<comment type="caution">
    <text evidence="2">The sequence shown here is derived from an EMBL/GenBank/DDBJ whole genome shotgun (WGS) entry which is preliminary data.</text>
</comment>
<reference evidence="2" key="1">
    <citation type="submission" date="2020-08" db="EMBL/GenBank/DDBJ databases">
        <title>Genome public.</title>
        <authorList>
            <person name="Liu C."/>
            <person name="Sun Q."/>
        </authorList>
    </citation>
    <scope>NUCLEOTIDE SEQUENCE</scope>
    <source>
        <strain evidence="2">NSJ-52</strain>
    </source>
</reference>
<evidence type="ECO:0000313" key="3">
    <source>
        <dbReference type="Proteomes" id="UP000607645"/>
    </source>
</evidence>
<organism evidence="2 3">
    <name type="scientific">Lawsonibacter faecis</name>
    <dbReference type="NCBI Taxonomy" id="2763052"/>
    <lineage>
        <taxon>Bacteria</taxon>
        <taxon>Bacillati</taxon>
        <taxon>Bacillota</taxon>
        <taxon>Clostridia</taxon>
        <taxon>Eubacteriales</taxon>
        <taxon>Oscillospiraceae</taxon>
        <taxon>Lawsonibacter</taxon>
    </lineage>
</organism>